<dbReference type="RefSeq" id="XP_043169563.1">
    <property type="nucleotide sequence ID" value="XM_043313628.1"/>
</dbReference>
<feature type="region of interest" description="Disordered" evidence="1">
    <location>
        <begin position="458"/>
        <end position="480"/>
    </location>
</feature>
<feature type="region of interest" description="Disordered" evidence="1">
    <location>
        <begin position="43"/>
        <end position="84"/>
    </location>
</feature>
<keyword evidence="3" id="KW-1185">Reference proteome</keyword>
<dbReference type="EMBL" id="CAJRGZ010000019">
    <property type="protein sequence ID" value="CAG5161329.1"/>
    <property type="molecule type" value="Genomic_DNA"/>
</dbReference>
<reference evidence="2" key="1">
    <citation type="submission" date="2021-05" db="EMBL/GenBank/DDBJ databases">
        <authorList>
            <person name="Stam R."/>
        </authorList>
    </citation>
    <scope>NUCLEOTIDE SEQUENCE</scope>
    <source>
        <strain evidence="2">CS162</strain>
    </source>
</reference>
<dbReference type="AlphaFoldDB" id="A0A8J2IAI8"/>
<dbReference type="InterPro" id="IPR013083">
    <property type="entry name" value="Znf_RING/FYVE/PHD"/>
</dbReference>
<organism evidence="2 3">
    <name type="scientific">Alternaria atra</name>
    <dbReference type="NCBI Taxonomy" id="119953"/>
    <lineage>
        <taxon>Eukaryota</taxon>
        <taxon>Fungi</taxon>
        <taxon>Dikarya</taxon>
        <taxon>Ascomycota</taxon>
        <taxon>Pezizomycotina</taxon>
        <taxon>Dothideomycetes</taxon>
        <taxon>Pleosporomycetidae</taxon>
        <taxon>Pleosporales</taxon>
        <taxon>Pleosporineae</taxon>
        <taxon>Pleosporaceae</taxon>
        <taxon>Alternaria</taxon>
        <taxon>Alternaria sect. Ulocladioides</taxon>
    </lineage>
</organism>
<comment type="caution">
    <text evidence="2">The sequence shown here is derived from an EMBL/GenBank/DDBJ whole genome shotgun (WGS) entry which is preliminary data.</text>
</comment>
<dbReference type="SUPFAM" id="SSF57903">
    <property type="entry name" value="FYVE/PHD zinc finger"/>
    <property type="match status" value="1"/>
</dbReference>
<dbReference type="Gene3D" id="3.30.40.10">
    <property type="entry name" value="Zinc/RING finger domain, C3HC4 (zinc finger)"/>
    <property type="match status" value="1"/>
</dbReference>
<dbReference type="Proteomes" id="UP000676310">
    <property type="component" value="Unassembled WGS sequence"/>
</dbReference>
<feature type="compositionally biased region" description="Basic and acidic residues" evidence="1">
    <location>
        <begin position="53"/>
        <end position="78"/>
    </location>
</feature>
<evidence type="ECO:0000313" key="3">
    <source>
        <dbReference type="Proteomes" id="UP000676310"/>
    </source>
</evidence>
<gene>
    <name evidence="2" type="ORF">ALTATR162_LOCUS6008</name>
</gene>
<proteinExistence type="predicted"/>
<protein>
    <recommendedName>
        <fullName evidence="4">Zinc finger PHD-type domain-containing protein</fullName>
    </recommendedName>
</protein>
<name>A0A8J2IAI8_9PLEO</name>
<dbReference type="GeneID" id="67017850"/>
<evidence type="ECO:0000256" key="1">
    <source>
        <dbReference type="SAM" id="MobiDB-lite"/>
    </source>
</evidence>
<accession>A0A8J2IAI8</accession>
<dbReference type="OrthoDB" id="3642840at2759"/>
<evidence type="ECO:0008006" key="4">
    <source>
        <dbReference type="Google" id="ProtNLM"/>
    </source>
</evidence>
<evidence type="ECO:0000313" key="2">
    <source>
        <dbReference type="EMBL" id="CAG5161329.1"/>
    </source>
</evidence>
<dbReference type="InterPro" id="IPR011011">
    <property type="entry name" value="Znf_FYVE_PHD"/>
</dbReference>
<feature type="compositionally biased region" description="Basic residues" evidence="1">
    <location>
        <begin position="462"/>
        <end position="478"/>
    </location>
</feature>
<sequence length="884" mass="99894">MFMRLRGHTCKYCMGIEEQHYKRHHDIAERLRSVYESCGEVDWNIVPGEPEPEERGRAREPGDEDTPSSKRERKDAKRLARGASRSRVITQEEIRYIDSVVHSAEGITGNDADGPQNPEEDEEIERQLRYHAHVYSTQVSRKGLRKLAEAPEDTPDIGFEAGMKRILETFRINKLLRRNTKTKGLQGKELKTFLSLVNGFKQAVLEDIVLVNKDNAESRMRRAGYLRYTNKTSYGIVEKRYTNKDWKTGEKFASSSSDVSGAISPADEICPSSGEQYENQFLQRPGIAHSPDRRHLESSHKRVNGDDGLYLVDVEPYNTPLLSLPPVPTSGRPAAAVVVINVKASERGPAPVRGLTKEPLNPALNGWETVTNESVPTMQTPKARFWGNISSKRLAQTSPPGPTPWSSDSSNFPDLLAARSSSNDVYSQANAVKPPITWDPKEPESFVIETEDYASGHPVVSQKKKAKKAREAKRKAKKQSTSEEVVIGDLNKDVNEEITVLAQGLSTPPEFKLDTGVLDIDKKLQSYWVDAKTGDMTTEAVVEPIAIISGPISEVSPMVVTKHGKHMHWIRFLRNFVVDQLTNPSSPSWSGCSQNTSCHFENNNVPDCPFHEPHCSCVDPLADQCYLAMPCVELCSTGPFNRLHGERLLSLYEKNHRTKGRLMLIDNEMINYFMEDPARRARNHNPEGVPARLQKEYDDVKNGYSPGALMAQELRFERLYAKNGFIKQELTQSMLQDIQQNEFKRPGTKYMCYCRAAVSKVSPVKETIICSHRDCPTRHFHKSCVKKLGVGMVSRWYCTKCEQQMKILARQTLRDLGYTDISHEGPCSYPHGLDADKFEEMFYGKFEEMMNSPDMDYLTLLPVELRSRVKEIGGFSAMPEDIQQ</sequence>